<sequence>MNTKPTLALPDRLNMTGRRVLITGGASGMGQATALILAEMGAEVVIADTQPATRTLDLLAEKGLTATAMQGNLADDAFVDSLIAAGPWFALAHCAAIFKPPADMDPVEGFELLMRINVRASQRLATGVIEGMAARREGFVVMVGSAAGQNGGIMTDNNERYYAEYAASKGGMHTLVKWLARRAVKHNVLVNGIAPGLVTSPLNANAGIVFTPENFFMPLGRPGQPVDLGWPIAMLCTPAASFICGVVLDVNGGSYVP</sequence>
<dbReference type="PANTHER" id="PTHR42760:SF78">
    <property type="entry name" value="3-OXOACYL-[ACYL-CARRIER-PROTEIN] REDUCTASE [NADH]"/>
    <property type="match status" value="1"/>
</dbReference>
<comment type="caution">
    <text evidence="2">The sequence shown here is derived from an EMBL/GenBank/DDBJ whole genome shotgun (WGS) entry which is preliminary data.</text>
</comment>
<dbReference type="PANTHER" id="PTHR42760">
    <property type="entry name" value="SHORT-CHAIN DEHYDROGENASES/REDUCTASES FAMILY MEMBER"/>
    <property type="match status" value="1"/>
</dbReference>
<dbReference type="SUPFAM" id="SSF51735">
    <property type="entry name" value="NAD(P)-binding Rossmann-fold domains"/>
    <property type="match status" value="1"/>
</dbReference>
<dbReference type="InterPro" id="IPR036291">
    <property type="entry name" value="NAD(P)-bd_dom_sf"/>
</dbReference>
<dbReference type="PRINTS" id="PR00081">
    <property type="entry name" value="GDHRDH"/>
</dbReference>
<gene>
    <name evidence="2" type="ORF">RGD00_01105</name>
</gene>
<dbReference type="Pfam" id="PF13561">
    <property type="entry name" value="adh_short_C2"/>
    <property type="match status" value="1"/>
</dbReference>
<protein>
    <submittedName>
        <fullName evidence="2">SDR family oxidoreductase</fullName>
    </submittedName>
</protein>
<dbReference type="Proteomes" id="UP001247754">
    <property type="component" value="Unassembled WGS sequence"/>
</dbReference>
<dbReference type="Gene3D" id="3.40.50.720">
    <property type="entry name" value="NAD(P)-binding Rossmann-like Domain"/>
    <property type="match status" value="1"/>
</dbReference>
<accession>A0ABU1F410</accession>
<dbReference type="EMBL" id="JAVKPH010000001">
    <property type="protein sequence ID" value="MDR5651189.1"/>
    <property type="molecule type" value="Genomic_DNA"/>
</dbReference>
<proteinExistence type="inferred from homology"/>
<evidence type="ECO:0000313" key="3">
    <source>
        <dbReference type="Proteomes" id="UP001247754"/>
    </source>
</evidence>
<dbReference type="InterPro" id="IPR002347">
    <property type="entry name" value="SDR_fam"/>
</dbReference>
<comment type="similarity">
    <text evidence="1">Belongs to the short-chain dehydrogenases/reductases (SDR) family.</text>
</comment>
<name>A0ABU1F410_9RHOB</name>
<dbReference type="CDD" id="cd05233">
    <property type="entry name" value="SDR_c"/>
    <property type="match status" value="1"/>
</dbReference>
<reference evidence="2 3" key="1">
    <citation type="submission" date="2023-09" db="EMBL/GenBank/DDBJ databases">
        <title>Xinfangfangia sedmenti sp. nov., isolated the sedment.</title>
        <authorList>
            <person name="Xu L."/>
        </authorList>
    </citation>
    <scope>NUCLEOTIDE SEQUENCE [LARGE SCALE GENOMIC DNA]</scope>
    <source>
        <strain evidence="2 3">LG-4</strain>
    </source>
</reference>
<dbReference type="RefSeq" id="WP_310455257.1">
    <property type="nucleotide sequence ID" value="NZ_JAVKPH010000001.1"/>
</dbReference>
<evidence type="ECO:0000256" key="1">
    <source>
        <dbReference type="ARBA" id="ARBA00006484"/>
    </source>
</evidence>
<evidence type="ECO:0000313" key="2">
    <source>
        <dbReference type="EMBL" id="MDR5651189.1"/>
    </source>
</evidence>
<keyword evidence="3" id="KW-1185">Reference proteome</keyword>
<organism evidence="2 3">
    <name type="scientific">Ruixingdingia sedimenti</name>
    <dbReference type="NCBI Taxonomy" id="3073604"/>
    <lineage>
        <taxon>Bacteria</taxon>
        <taxon>Pseudomonadati</taxon>
        <taxon>Pseudomonadota</taxon>
        <taxon>Alphaproteobacteria</taxon>
        <taxon>Rhodobacterales</taxon>
        <taxon>Paracoccaceae</taxon>
        <taxon>Ruixingdingia</taxon>
    </lineage>
</organism>